<reference evidence="8" key="1">
    <citation type="submission" date="2015-12" db="EMBL/GenBank/DDBJ databases">
        <title>De novo transcriptome assembly of four potential Pierce s Disease insect vectors from Arizona vineyards.</title>
        <authorList>
            <person name="Tassone E.E."/>
        </authorList>
    </citation>
    <scope>NUCLEOTIDE SEQUENCE</scope>
</reference>
<evidence type="ECO:0000259" key="7">
    <source>
        <dbReference type="Pfam" id="PF25981"/>
    </source>
</evidence>
<sequence>QPTGGAFKTMPVSPKVIKNDQFQQLASPSAAVSSAVTWTVSNSASTVSNNEATSQWLKNQPQTTTYRNVISSQPVTTVKFSATSVPSNSSHNLVNTSKSVSQQSFVPKHSNTVVHSGSIQANQGITRIASTVQPQMRPTTVLTAAVLQNHPTSRISSSVAPTILQPHSGSIATVKSTPIATILQPPITKTVRNSGPLILPNQTGIKTVLQTSGARSLSTTSYQGQPLTLAFLNTNDSGPLLTNLLLKPTNRLMEIDNSGSGGTETVQYLVQGGRLPNVYLPQTGFQIPISDASGRQISVQQATPIKLITSQPQLQNPTVIVSKHNNVNHNFSKREEESKIQYSELSSMNGDIILDKQTNQYYQELVKQTEEPEETINDGQQQTTKSDHVNNEVTELTLSEMEEENRKTFVLAPTPAQLGRAPLQRRQSMAVTPGINDMQSEMKVAQSPNSSSNRTHTEEEDDQNGVPESPSTKRSFFKKNVEDGMDRVLEQVNFEKKFSSLPEFKPEECNSPSAIAVPSSPHVFNAQTFRRKQQRNTGEEEIMSEPSVSATPKSAKLIGSTFFGPDFNIDAFKGAPVETGLECLESASPRTPKTPGGRDAEKGHRRVLEQRRQLVMQLFQEQGFFPSTQATTTFQSEHADIFPSKTSLQLKIREVRQKLMAQSSLTPMSANALVSPVDSMASTPGISTVHSSGTAVIPVSSSS</sequence>
<dbReference type="Pfam" id="PF25981">
    <property type="entry name" value="HTH_Cic_C"/>
    <property type="match status" value="1"/>
</dbReference>
<dbReference type="InterPro" id="IPR058606">
    <property type="entry name" value="HTH_Cic_C"/>
</dbReference>
<protein>
    <recommendedName>
        <fullName evidence="7">Protein capicua homolog-like C-terminal tri-helical domain-containing protein</fullName>
    </recommendedName>
</protein>
<proteinExistence type="predicted"/>
<keyword evidence="3" id="KW-0238">DNA-binding</keyword>
<evidence type="ECO:0000256" key="2">
    <source>
        <dbReference type="ARBA" id="ARBA00023015"/>
    </source>
</evidence>
<evidence type="ECO:0000256" key="4">
    <source>
        <dbReference type="ARBA" id="ARBA00023163"/>
    </source>
</evidence>
<dbReference type="GO" id="GO:0005634">
    <property type="term" value="C:nucleus"/>
    <property type="evidence" value="ECO:0007669"/>
    <property type="project" value="TreeGrafter"/>
</dbReference>
<dbReference type="InterPro" id="IPR052412">
    <property type="entry name" value="CC-Dev_Transcription_Reg"/>
</dbReference>
<dbReference type="GO" id="GO:0000981">
    <property type="term" value="F:DNA-binding transcription factor activity, RNA polymerase II-specific"/>
    <property type="evidence" value="ECO:0007669"/>
    <property type="project" value="TreeGrafter"/>
</dbReference>
<evidence type="ECO:0000256" key="3">
    <source>
        <dbReference type="ARBA" id="ARBA00023125"/>
    </source>
</evidence>
<evidence type="ECO:0000256" key="6">
    <source>
        <dbReference type="SAM" id="MobiDB-lite"/>
    </source>
</evidence>
<evidence type="ECO:0000256" key="5">
    <source>
        <dbReference type="ARBA" id="ARBA00023242"/>
    </source>
</evidence>
<evidence type="ECO:0000313" key="8">
    <source>
        <dbReference type="EMBL" id="JAS17208.1"/>
    </source>
</evidence>
<dbReference type="EMBL" id="GEDC01020090">
    <property type="protein sequence ID" value="JAS17208.1"/>
    <property type="molecule type" value="Transcribed_RNA"/>
</dbReference>
<organism evidence="8">
    <name type="scientific">Clastoptera arizonana</name>
    <name type="common">Arizona spittle bug</name>
    <dbReference type="NCBI Taxonomy" id="38151"/>
    <lineage>
        <taxon>Eukaryota</taxon>
        <taxon>Metazoa</taxon>
        <taxon>Ecdysozoa</taxon>
        <taxon>Arthropoda</taxon>
        <taxon>Hexapoda</taxon>
        <taxon>Insecta</taxon>
        <taxon>Pterygota</taxon>
        <taxon>Neoptera</taxon>
        <taxon>Paraneoptera</taxon>
        <taxon>Hemiptera</taxon>
        <taxon>Auchenorrhyncha</taxon>
        <taxon>Cercopoidea</taxon>
        <taxon>Clastopteridae</taxon>
        <taxon>Clastoptera</taxon>
    </lineage>
</organism>
<keyword evidence="4" id="KW-0804">Transcription</keyword>
<feature type="domain" description="Protein capicua homolog-like C-terminal tri-helical" evidence="7">
    <location>
        <begin position="606"/>
        <end position="660"/>
    </location>
</feature>
<keyword evidence="5" id="KW-0539">Nucleus</keyword>
<dbReference type="GO" id="GO:0000977">
    <property type="term" value="F:RNA polymerase II transcription regulatory region sequence-specific DNA binding"/>
    <property type="evidence" value="ECO:0007669"/>
    <property type="project" value="TreeGrafter"/>
</dbReference>
<keyword evidence="2" id="KW-0805">Transcription regulation</keyword>
<feature type="non-terminal residue" evidence="8">
    <location>
        <position position="1"/>
    </location>
</feature>
<dbReference type="AlphaFoldDB" id="A0A1B6CUW3"/>
<dbReference type="PANTHER" id="PTHR13059">
    <property type="entry name" value="HMG-BOX TRANSCRIPTION FACTOR BBX"/>
    <property type="match status" value="1"/>
</dbReference>
<feature type="region of interest" description="Disordered" evidence="6">
    <location>
        <begin position="441"/>
        <end position="475"/>
    </location>
</feature>
<name>A0A1B6CUW3_9HEMI</name>
<evidence type="ECO:0000256" key="1">
    <source>
        <dbReference type="ARBA" id="ARBA00022553"/>
    </source>
</evidence>
<dbReference type="PANTHER" id="PTHR13059:SF13">
    <property type="entry name" value="PROTEIN CAPICUA HOMOLOG"/>
    <property type="match status" value="1"/>
</dbReference>
<keyword evidence="1" id="KW-0597">Phosphoprotein</keyword>
<gene>
    <name evidence="8" type="ORF">g.11948</name>
</gene>
<accession>A0A1B6CUW3</accession>